<dbReference type="RefSeq" id="WP_406794896.1">
    <property type="nucleotide sequence ID" value="NZ_JBJHZX010000092.1"/>
</dbReference>
<gene>
    <name evidence="2" type="ORF">ACJDU8_24975</name>
</gene>
<sequence>MDVRSKARKYTTWIYWLNIAIISILGMMVADGLHLGPVVSTILFAGLLAIILITWYVSEKTLSIHSIYTRRREAFYWDTVIATFALGTAAGDMTAVFLHLGTLLSGIMFVGIIAIPAIGYLLFGMNDIFAFGVAYIITRPLGASFADWIDGPTRFGGLGIEKGPLTLVLIIIIIGLVSYMGIKHLDVKNMNHPKDKFQYEN</sequence>
<feature type="transmembrane region" description="Helical" evidence="1">
    <location>
        <begin position="128"/>
        <end position="145"/>
    </location>
</feature>
<dbReference type="Proteomes" id="UP001623660">
    <property type="component" value="Unassembled WGS sequence"/>
</dbReference>
<keyword evidence="3" id="KW-1185">Reference proteome</keyword>
<evidence type="ECO:0000313" key="2">
    <source>
        <dbReference type="EMBL" id="MFL0198781.1"/>
    </source>
</evidence>
<proteinExistence type="predicted"/>
<dbReference type="EMBL" id="JBJHZX010000092">
    <property type="protein sequence ID" value="MFL0198781.1"/>
    <property type="molecule type" value="Genomic_DNA"/>
</dbReference>
<feature type="transmembrane region" description="Helical" evidence="1">
    <location>
        <begin position="165"/>
        <end position="182"/>
    </location>
</feature>
<feature type="transmembrane region" description="Helical" evidence="1">
    <location>
        <begin position="103"/>
        <end position="123"/>
    </location>
</feature>
<keyword evidence="1" id="KW-0812">Transmembrane</keyword>
<keyword evidence="1" id="KW-1133">Transmembrane helix</keyword>
<accession>A0ABW8SUG7</accession>
<dbReference type="Pfam" id="PF03988">
    <property type="entry name" value="DUF347"/>
    <property type="match status" value="3"/>
</dbReference>
<keyword evidence="1" id="KW-0472">Membrane</keyword>
<feature type="transmembrane region" description="Helical" evidence="1">
    <location>
        <begin position="75"/>
        <end position="97"/>
    </location>
</feature>
<evidence type="ECO:0008006" key="4">
    <source>
        <dbReference type="Google" id="ProtNLM"/>
    </source>
</evidence>
<evidence type="ECO:0000313" key="3">
    <source>
        <dbReference type="Proteomes" id="UP001623660"/>
    </source>
</evidence>
<protein>
    <recommendedName>
        <fullName evidence="4">Permease</fullName>
    </recommendedName>
</protein>
<evidence type="ECO:0000256" key="1">
    <source>
        <dbReference type="SAM" id="Phobius"/>
    </source>
</evidence>
<comment type="caution">
    <text evidence="2">The sequence shown here is derived from an EMBL/GenBank/DDBJ whole genome shotgun (WGS) entry which is preliminary data.</text>
</comment>
<organism evidence="2 3">
    <name type="scientific">Candidatus Clostridium eludens</name>
    <dbReference type="NCBI Taxonomy" id="3381663"/>
    <lineage>
        <taxon>Bacteria</taxon>
        <taxon>Bacillati</taxon>
        <taxon>Bacillota</taxon>
        <taxon>Clostridia</taxon>
        <taxon>Eubacteriales</taxon>
        <taxon>Clostridiaceae</taxon>
        <taxon>Clostridium</taxon>
    </lineage>
</organism>
<feature type="transmembrane region" description="Helical" evidence="1">
    <location>
        <begin position="35"/>
        <end position="55"/>
    </location>
</feature>
<dbReference type="InterPro" id="IPR007136">
    <property type="entry name" value="DUF347"/>
</dbReference>
<name>A0ABW8SUG7_9CLOT</name>
<feature type="transmembrane region" description="Helical" evidence="1">
    <location>
        <begin position="12"/>
        <end position="29"/>
    </location>
</feature>
<reference evidence="2 3" key="1">
    <citation type="submission" date="2024-11" db="EMBL/GenBank/DDBJ databases">
        <authorList>
            <person name="Heng Y.C."/>
            <person name="Lim A.C.H."/>
            <person name="Lee J.K.Y."/>
            <person name="Kittelmann S."/>
        </authorList>
    </citation>
    <scope>NUCLEOTIDE SEQUENCE [LARGE SCALE GENOMIC DNA]</scope>
    <source>
        <strain evidence="2 3">WILCCON 0269</strain>
    </source>
</reference>